<dbReference type="EMBL" id="JAAAHY010001010">
    <property type="protein sequence ID" value="KAF9953861.1"/>
    <property type="molecule type" value="Genomic_DNA"/>
</dbReference>
<feature type="compositionally biased region" description="Basic and acidic residues" evidence="1">
    <location>
        <begin position="350"/>
        <end position="368"/>
    </location>
</feature>
<dbReference type="OrthoDB" id="2402888at2759"/>
<dbReference type="Proteomes" id="UP000738359">
    <property type="component" value="Unassembled WGS sequence"/>
</dbReference>
<gene>
    <name evidence="2" type="ORF">BGZ70_000094</name>
</gene>
<accession>A0A9P6IYI4</accession>
<organism evidence="2 3">
    <name type="scientific">Mortierella alpina</name>
    <name type="common">Oleaginous fungus</name>
    <name type="synonym">Mortierella renispora</name>
    <dbReference type="NCBI Taxonomy" id="64518"/>
    <lineage>
        <taxon>Eukaryota</taxon>
        <taxon>Fungi</taxon>
        <taxon>Fungi incertae sedis</taxon>
        <taxon>Mucoromycota</taxon>
        <taxon>Mortierellomycotina</taxon>
        <taxon>Mortierellomycetes</taxon>
        <taxon>Mortierellales</taxon>
        <taxon>Mortierellaceae</taxon>
        <taxon>Mortierella</taxon>
    </lineage>
</organism>
<dbReference type="AlphaFoldDB" id="A0A9P6IYI4"/>
<evidence type="ECO:0000313" key="3">
    <source>
        <dbReference type="Proteomes" id="UP000738359"/>
    </source>
</evidence>
<protein>
    <submittedName>
        <fullName evidence="2">Uncharacterized protein</fullName>
    </submittedName>
</protein>
<evidence type="ECO:0000313" key="2">
    <source>
        <dbReference type="EMBL" id="KAF9953861.1"/>
    </source>
</evidence>
<evidence type="ECO:0000256" key="1">
    <source>
        <dbReference type="SAM" id="MobiDB-lite"/>
    </source>
</evidence>
<sequence length="531" mass="60703">MPNPSKAKAELTEDGGLMESRPLSAVVEAVGGDERRQRLPYGVDPDDVPSASNPYQSYFDSFELQDFDACGFFRWQGFKSSDEAMATNEWLHTVLPWVGKLKREHASRLRHVFKATAARRTQFWEELRITEAQEKLRKTVKTSVLDMQEDMVVLTTEEFKRTTQEELADEPVFKTLNQETTWREGDIDYLDLFRAYQQSVTDEVFSSLAQDLIADLTPLSSKADSFSQFIYEHKGRDALKAARRGRETTRTVASEWSALAEISSRVFAPEVRSFDEVRKKLAVENQLHPMVVYMTTIVHSYHHYFHFEPTVPSFLNEREAFVDLTWSFIRGAFTMAQIQTRMLEVSLSGSKERKTQTRSRGERQEVARKADGVAFHEQHQIYIAESALIYGATQDKKDEDAWKAKRALRDSWVSQIKAISQSAHPRRGMSVFGSTSHNRETVFFALDYRGVFRVRTLASMTMPMQAASFAAGMQQCIWACLEFVLHVLEETERREQAPKITTQEEREDLVEAAAAIPTTSSTPKKGILKAQ</sequence>
<proteinExistence type="predicted"/>
<reference evidence="2" key="1">
    <citation type="journal article" date="2020" name="Fungal Divers.">
        <title>Resolving the Mortierellaceae phylogeny through synthesis of multi-gene phylogenetics and phylogenomics.</title>
        <authorList>
            <person name="Vandepol N."/>
            <person name="Liber J."/>
            <person name="Desiro A."/>
            <person name="Na H."/>
            <person name="Kennedy M."/>
            <person name="Barry K."/>
            <person name="Grigoriev I.V."/>
            <person name="Miller A.N."/>
            <person name="O'Donnell K."/>
            <person name="Stajich J.E."/>
            <person name="Bonito G."/>
        </authorList>
    </citation>
    <scope>NUCLEOTIDE SEQUENCE</scope>
    <source>
        <strain evidence="2">CK1249</strain>
    </source>
</reference>
<feature type="region of interest" description="Disordered" evidence="1">
    <location>
        <begin position="1"/>
        <end position="23"/>
    </location>
</feature>
<comment type="caution">
    <text evidence="2">The sequence shown here is derived from an EMBL/GenBank/DDBJ whole genome shotgun (WGS) entry which is preliminary data.</text>
</comment>
<feature type="region of interest" description="Disordered" evidence="1">
    <location>
        <begin position="349"/>
        <end position="368"/>
    </location>
</feature>
<name>A0A9P6IYI4_MORAP</name>
<keyword evidence="3" id="KW-1185">Reference proteome</keyword>